<dbReference type="PROSITE" id="PS50097">
    <property type="entry name" value="BTB"/>
    <property type="match status" value="1"/>
</dbReference>
<protein>
    <recommendedName>
        <fullName evidence="1">BTB domain-containing protein</fullName>
    </recommendedName>
</protein>
<proteinExistence type="predicted"/>
<dbReference type="SUPFAM" id="SSF54695">
    <property type="entry name" value="POZ domain"/>
    <property type="match status" value="1"/>
</dbReference>
<dbReference type="Gene3D" id="3.30.710.10">
    <property type="entry name" value="Potassium Channel Kv1.1, Chain A"/>
    <property type="match status" value="1"/>
</dbReference>
<dbReference type="InterPro" id="IPR000210">
    <property type="entry name" value="BTB/POZ_dom"/>
</dbReference>
<accession>A0AAD7P2H1</accession>
<feature type="domain" description="BTB" evidence="1">
    <location>
        <begin position="20"/>
        <end position="88"/>
    </location>
</feature>
<dbReference type="InterPro" id="IPR011333">
    <property type="entry name" value="SKP1/BTB/POZ_sf"/>
</dbReference>
<dbReference type="Proteomes" id="UP001215280">
    <property type="component" value="Unassembled WGS sequence"/>
</dbReference>
<dbReference type="Pfam" id="PF00651">
    <property type="entry name" value="BTB"/>
    <property type="match status" value="1"/>
</dbReference>
<sequence>MSVSTTEKLVPRPPFSESTTDLILRSSDGIDFHVYRVVLCLASSVFRDMVGLAQPEDENMPTVRMAESGVVLDRILRFWYPGSEPVVENLGQLREILELLIDKYDVKAVVPVGKQFLRGYIESQPVGVFAVAARHGWEDLAFSAAQESLRLPLRSSSYRPPDELKYVSGIIHHSLIQYHYRCGEAARKACVCFIQSPPNWAYKLFDCTCTTHSDVTVWFFDYVHSFGDLVALTPSDRNAHDLMAKALKEATKCKTCSGAAHDGFPSFVSIKLLPLLAAKIAEVNLNLNGLGENDVPRSAPARIRKPRF</sequence>
<name>A0AAD7P2H1_9AGAR</name>
<evidence type="ECO:0000259" key="1">
    <source>
        <dbReference type="PROSITE" id="PS50097"/>
    </source>
</evidence>
<evidence type="ECO:0000313" key="3">
    <source>
        <dbReference type="Proteomes" id="UP001215280"/>
    </source>
</evidence>
<gene>
    <name evidence="2" type="ORF">DFH07DRAFT_2610</name>
</gene>
<keyword evidence="3" id="KW-1185">Reference proteome</keyword>
<organism evidence="2 3">
    <name type="scientific">Mycena maculata</name>
    <dbReference type="NCBI Taxonomy" id="230809"/>
    <lineage>
        <taxon>Eukaryota</taxon>
        <taxon>Fungi</taxon>
        <taxon>Dikarya</taxon>
        <taxon>Basidiomycota</taxon>
        <taxon>Agaricomycotina</taxon>
        <taxon>Agaricomycetes</taxon>
        <taxon>Agaricomycetidae</taxon>
        <taxon>Agaricales</taxon>
        <taxon>Marasmiineae</taxon>
        <taxon>Mycenaceae</taxon>
        <taxon>Mycena</taxon>
    </lineage>
</organism>
<reference evidence="2" key="1">
    <citation type="submission" date="2023-03" db="EMBL/GenBank/DDBJ databases">
        <title>Massive genome expansion in bonnet fungi (Mycena s.s.) driven by repeated elements and novel gene families across ecological guilds.</title>
        <authorList>
            <consortium name="Lawrence Berkeley National Laboratory"/>
            <person name="Harder C.B."/>
            <person name="Miyauchi S."/>
            <person name="Viragh M."/>
            <person name="Kuo A."/>
            <person name="Thoen E."/>
            <person name="Andreopoulos B."/>
            <person name="Lu D."/>
            <person name="Skrede I."/>
            <person name="Drula E."/>
            <person name="Henrissat B."/>
            <person name="Morin E."/>
            <person name="Kohler A."/>
            <person name="Barry K."/>
            <person name="LaButti K."/>
            <person name="Morin E."/>
            <person name="Salamov A."/>
            <person name="Lipzen A."/>
            <person name="Mereny Z."/>
            <person name="Hegedus B."/>
            <person name="Baldrian P."/>
            <person name="Stursova M."/>
            <person name="Weitz H."/>
            <person name="Taylor A."/>
            <person name="Grigoriev I.V."/>
            <person name="Nagy L.G."/>
            <person name="Martin F."/>
            <person name="Kauserud H."/>
        </authorList>
    </citation>
    <scope>NUCLEOTIDE SEQUENCE</scope>
    <source>
        <strain evidence="2">CBHHK188m</strain>
    </source>
</reference>
<dbReference type="AlphaFoldDB" id="A0AAD7P2H1"/>
<comment type="caution">
    <text evidence="2">The sequence shown here is derived from an EMBL/GenBank/DDBJ whole genome shotgun (WGS) entry which is preliminary data.</text>
</comment>
<dbReference type="EMBL" id="JARJLG010000001">
    <property type="protein sequence ID" value="KAJ7785028.1"/>
    <property type="molecule type" value="Genomic_DNA"/>
</dbReference>
<evidence type="ECO:0000313" key="2">
    <source>
        <dbReference type="EMBL" id="KAJ7785028.1"/>
    </source>
</evidence>